<sequence>TMTKPLHYINQLRIGDVYTPTIREHVNKKVQFGATMSVAKTSVQVAVSEGVTEELTGVLVQFIMKYRRDTGLGIKEISLPPSMFSTKVVEQETSPPNMASEVVELASNLSPALPTTTQITRQPLNAIEVSNPEYHKPRGRPPKWLKSSVKEHNEHHTSSSKTCSYCSGKGHNIRGYSKYKSDLADKENH</sequence>
<evidence type="ECO:0000313" key="3">
    <source>
        <dbReference type="Proteomes" id="UP000789396"/>
    </source>
</evidence>
<dbReference type="EMBL" id="CAJVPZ010054132">
    <property type="protein sequence ID" value="CAG8782758.1"/>
    <property type="molecule type" value="Genomic_DNA"/>
</dbReference>
<organism evidence="2 3">
    <name type="scientific">Racocetra fulgida</name>
    <dbReference type="NCBI Taxonomy" id="60492"/>
    <lineage>
        <taxon>Eukaryota</taxon>
        <taxon>Fungi</taxon>
        <taxon>Fungi incertae sedis</taxon>
        <taxon>Mucoromycota</taxon>
        <taxon>Glomeromycotina</taxon>
        <taxon>Glomeromycetes</taxon>
        <taxon>Diversisporales</taxon>
        <taxon>Gigasporaceae</taxon>
        <taxon>Racocetra</taxon>
    </lineage>
</organism>
<dbReference type="AlphaFoldDB" id="A0A9N9JK83"/>
<accession>A0A9N9JK83</accession>
<name>A0A9N9JK83_9GLOM</name>
<feature type="compositionally biased region" description="Basic and acidic residues" evidence="1">
    <location>
        <begin position="148"/>
        <end position="157"/>
    </location>
</feature>
<comment type="caution">
    <text evidence="2">The sequence shown here is derived from an EMBL/GenBank/DDBJ whole genome shotgun (WGS) entry which is preliminary data.</text>
</comment>
<evidence type="ECO:0000313" key="2">
    <source>
        <dbReference type="EMBL" id="CAG8782758.1"/>
    </source>
</evidence>
<feature type="region of interest" description="Disordered" evidence="1">
    <location>
        <begin position="130"/>
        <end position="165"/>
    </location>
</feature>
<dbReference type="Proteomes" id="UP000789396">
    <property type="component" value="Unassembled WGS sequence"/>
</dbReference>
<evidence type="ECO:0000256" key="1">
    <source>
        <dbReference type="SAM" id="MobiDB-lite"/>
    </source>
</evidence>
<protein>
    <submittedName>
        <fullName evidence="2">12839_t:CDS:1</fullName>
    </submittedName>
</protein>
<feature type="non-terminal residue" evidence="2">
    <location>
        <position position="1"/>
    </location>
</feature>
<proteinExistence type="predicted"/>
<reference evidence="2" key="1">
    <citation type="submission" date="2021-06" db="EMBL/GenBank/DDBJ databases">
        <authorList>
            <person name="Kallberg Y."/>
            <person name="Tangrot J."/>
            <person name="Rosling A."/>
        </authorList>
    </citation>
    <scope>NUCLEOTIDE SEQUENCE</scope>
    <source>
        <strain evidence="2">IN212</strain>
    </source>
</reference>
<keyword evidence="3" id="KW-1185">Reference proteome</keyword>
<dbReference type="OrthoDB" id="2374622at2759"/>
<gene>
    <name evidence="2" type="ORF">RFULGI_LOCUS15975</name>
</gene>